<name>A0A6A5E302_PERFL</name>
<evidence type="ECO:0000313" key="1">
    <source>
        <dbReference type="EMBL" id="KAF1376736.1"/>
    </source>
</evidence>
<dbReference type="AlphaFoldDB" id="A0A6A5E302"/>
<proteinExistence type="predicted"/>
<protein>
    <submittedName>
        <fullName evidence="1">Uncharacterized protein</fullName>
    </submittedName>
</protein>
<dbReference type="Proteomes" id="UP000465112">
    <property type="component" value="Unassembled WGS sequence"/>
</dbReference>
<organism evidence="1 2">
    <name type="scientific">Perca fluviatilis</name>
    <name type="common">European perch</name>
    <dbReference type="NCBI Taxonomy" id="8168"/>
    <lineage>
        <taxon>Eukaryota</taxon>
        <taxon>Metazoa</taxon>
        <taxon>Chordata</taxon>
        <taxon>Craniata</taxon>
        <taxon>Vertebrata</taxon>
        <taxon>Euteleostomi</taxon>
        <taxon>Actinopterygii</taxon>
        <taxon>Neopterygii</taxon>
        <taxon>Teleostei</taxon>
        <taxon>Neoteleostei</taxon>
        <taxon>Acanthomorphata</taxon>
        <taxon>Eupercaria</taxon>
        <taxon>Perciformes</taxon>
        <taxon>Percoidei</taxon>
        <taxon>Percidae</taxon>
        <taxon>Percinae</taxon>
        <taxon>Perca</taxon>
    </lineage>
</organism>
<comment type="caution">
    <text evidence="1">The sequence shown here is derived from an EMBL/GenBank/DDBJ whole genome shotgun (WGS) entry which is preliminary data.</text>
</comment>
<dbReference type="EMBL" id="VHII01000018">
    <property type="protein sequence ID" value="KAF1376736.1"/>
    <property type="molecule type" value="Genomic_DNA"/>
</dbReference>
<reference evidence="1 2" key="1">
    <citation type="submission" date="2019-06" db="EMBL/GenBank/DDBJ databases">
        <title>A chromosome-scale genome assembly of the European perch, Perca fluviatilis.</title>
        <authorList>
            <person name="Roques C."/>
            <person name="Zahm M."/>
            <person name="Cabau C."/>
            <person name="Klopp C."/>
            <person name="Bouchez O."/>
            <person name="Donnadieu C."/>
            <person name="Kuhl H."/>
            <person name="Gislard M."/>
            <person name="Guendouz S."/>
            <person name="Journot L."/>
            <person name="Haffray P."/>
            <person name="Bestin A."/>
            <person name="Morvezen R."/>
            <person name="Feron R."/>
            <person name="Wen M."/>
            <person name="Jouanno E."/>
            <person name="Herpin A."/>
            <person name="Schartl M."/>
            <person name="Postlethwait J."/>
            <person name="Schaerlinger B."/>
            <person name="Chardard D."/>
            <person name="Lecocq T."/>
            <person name="Poncet C."/>
            <person name="Jaffrelo L."/>
            <person name="Lampietro C."/>
            <person name="Guiguen Y."/>
        </authorList>
    </citation>
    <scope>NUCLEOTIDE SEQUENCE [LARGE SCALE GENOMIC DNA]</scope>
    <source>
        <tissue evidence="1">Blood</tissue>
    </source>
</reference>
<accession>A0A6A5E302</accession>
<sequence length="80" mass="9175">MHSTLIETKVTPWSWPWRAPCTIDKVRHHKEDEKKGQQTSDLILEGGLHAPHPALSFGIYISSQIPLYTPLDKESTLQRQ</sequence>
<evidence type="ECO:0000313" key="2">
    <source>
        <dbReference type="Proteomes" id="UP000465112"/>
    </source>
</evidence>
<gene>
    <name evidence="1" type="ORF">PFLUV_G00214560</name>
</gene>
<keyword evidence="2" id="KW-1185">Reference proteome</keyword>